<accession>A0A5M8FFW7</accession>
<keyword evidence="2" id="KW-1185">Reference proteome</keyword>
<dbReference type="RefSeq" id="WP_150094313.1">
    <property type="nucleotide sequence ID" value="NZ_VWXX01000031.1"/>
</dbReference>
<evidence type="ECO:0000313" key="2">
    <source>
        <dbReference type="Proteomes" id="UP000322981"/>
    </source>
</evidence>
<dbReference type="AlphaFoldDB" id="A0A5M8FFW7"/>
<dbReference type="OrthoDB" id="5766503at2"/>
<gene>
    <name evidence="1" type="ORF">F2Q65_15470</name>
</gene>
<organism evidence="1 2">
    <name type="scientific">Thiohalocapsa marina</name>
    <dbReference type="NCBI Taxonomy" id="424902"/>
    <lineage>
        <taxon>Bacteria</taxon>
        <taxon>Pseudomonadati</taxon>
        <taxon>Pseudomonadota</taxon>
        <taxon>Gammaproteobacteria</taxon>
        <taxon>Chromatiales</taxon>
        <taxon>Chromatiaceae</taxon>
        <taxon>Thiohalocapsa</taxon>
    </lineage>
</organism>
<dbReference type="Proteomes" id="UP000322981">
    <property type="component" value="Unassembled WGS sequence"/>
</dbReference>
<evidence type="ECO:0000313" key="1">
    <source>
        <dbReference type="EMBL" id="KAA6183589.1"/>
    </source>
</evidence>
<sequence>MQTPTPIPAPTSAQRTSAANPGIAYSAGDRLRMAVAVRCAARTFDEDQLSALVAELQARGVHPGEATEALLWGNCGRLERVVRELVAQGGTAAMPWVVERAIDIAGGESAVLVDLAAAEGLAKYRRGAGRGELTGRGRKPTVGEQRVPVLAHFPPRPLQPSVPAAVPGYGLYTHVLFAGPAAQARGRGVDGGDELLRVIETYVLEGESRGPGLESVAGSGPDPAAHTFLVPVYADVRDAGLVERANADLSAQLLTTLVGYLDAADQPELARRLRAGRGPFLVSGLEPSLLPGTPDAARMVVDLGSVGPEYMYSVVDAYDRRIAPELLGRPESLMALRDRLVAIFPSSAIDARAGAPADDWIAFLGGTQEGGGTVADAMTP</sequence>
<protein>
    <submittedName>
        <fullName evidence="1">Uncharacterized protein</fullName>
    </submittedName>
</protein>
<name>A0A5M8FFW7_9GAMM</name>
<dbReference type="EMBL" id="VWXX01000031">
    <property type="protein sequence ID" value="KAA6183589.1"/>
    <property type="molecule type" value="Genomic_DNA"/>
</dbReference>
<proteinExistence type="predicted"/>
<reference evidence="1 2" key="1">
    <citation type="submission" date="2019-09" db="EMBL/GenBank/DDBJ databases">
        <title>Whole-genome sequence of the purple sulfur bacterium Thiohalocapsa marina DSM 19078.</title>
        <authorList>
            <person name="Kyndt J.A."/>
            <person name="Meyer T.E."/>
        </authorList>
    </citation>
    <scope>NUCLEOTIDE SEQUENCE [LARGE SCALE GENOMIC DNA]</scope>
    <source>
        <strain evidence="1 2">DSM 19078</strain>
    </source>
</reference>
<comment type="caution">
    <text evidence="1">The sequence shown here is derived from an EMBL/GenBank/DDBJ whole genome shotgun (WGS) entry which is preliminary data.</text>
</comment>